<dbReference type="EMBL" id="CAUYUJ010015057">
    <property type="protein sequence ID" value="CAK0849395.1"/>
    <property type="molecule type" value="Genomic_DNA"/>
</dbReference>
<organism evidence="2 3">
    <name type="scientific">Prorocentrum cordatum</name>
    <dbReference type="NCBI Taxonomy" id="2364126"/>
    <lineage>
        <taxon>Eukaryota</taxon>
        <taxon>Sar</taxon>
        <taxon>Alveolata</taxon>
        <taxon>Dinophyceae</taxon>
        <taxon>Prorocentrales</taxon>
        <taxon>Prorocentraceae</taxon>
        <taxon>Prorocentrum</taxon>
    </lineage>
</organism>
<feature type="non-terminal residue" evidence="2">
    <location>
        <position position="393"/>
    </location>
</feature>
<protein>
    <submittedName>
        <fullName evidence="2">Uncharacterized protein</fullName>
    </submittedName>
</protein>
<feature type="region of interest" description="Disordered" evidence="1">
    <location>
        <begin position="352"/>
        <end position="393"/>
    </location>
</feature>
<keyword evidence="3" id="KW-1185">Reference proteome</keyword>
<dbReference type="Proteomes" id="UP001189429">
    <property type="component" value="Unassembled WGS sequence"/>
</dbReference>
<comment type="caution">
    <text evidence="2">The sequence shown here is derived from an EMBL/GenBank/DDBJ whole genome shotgun (WGS) entry which is preliminary data.</text>
</comment>
<gene>
    <name evidence="2" type="ORF">PCOR1329_LOCUS42090</name>
</gene>
<proteinExistence type="predicted"/>
<evidence type="ECO:0000313" key="3">
    <source>
        <dbReference type="Proteomes" id="UP001189429"/>
    </source>
</evidence>
<feature type="compositionally biased region" description="Low complexity" evidence="1">
    <location>
        <begin position="10"/>
        <end position="19"/>
    </location>
</feature>
<accession>A0ABN9TT57</accession>
<sequence>MGKRPPPALLDPAAGLSSAPPLPHFAELGLQDRAAASILTAWAGESSLAPTEVAPDSTGPAPHSPPPGCLGPPPGDLGSASAAGWPPAPPGHFRVGLPAPAPAAQPPGLAAAPPRRSVIPEQLAPAAAAAGAADGPTAPWVKAPCPVPLRSPLRAPWKTPPASWQHYGKSLSSAVLPAQVGESWSARGAGKRGCTAFPAACVVRRELAQYAACAARLQAELREGVSGWPRKLRESFGPEPGPLPGLPGLAMHSPPEAARVRAEARHGPGLVQILWVPVAMHVMRRARFVEAFDPAQGVAALSPYIPTALIDGDSTRSPSSDSFCQEWESQVLVGSGASLARFESVPMVGAKGTLIPSPTGPARSQSDSAPTARPTRAVALGRRGRRRPARWGQ</sequence>
<reference evidence="2" key="1">
    <citation type="submission" date="2023-10" db="EMBL/GenBank/DDBJ databases">
        <authorList>
            <person name="Chen Y."/>
            <person name="Shah S."/>
            <person name="Dougan E. K."/>
            <person name="Thang M."/>
            <person name="Chan C."/>
        </authorList>
    </citation>
    <scope>NUCLEOTIDE SEQUENCE [LARGE SCALE GENOMIC DNA]</scope>
</reference>
<feature type="region of interest" description="Disordered" evidence="1">
    <location>
        <begin position="1"/>
        <end position="23"/>
    </location>
</feature>
<evidence type="ECO:0000256" key="1">
    <source>
        <dbReference type="SAM" id="MobiDB-lite"/>
    </source>
</evidence>
<feature type="region of interest" description="Disordered" evidence="1">
    <location>
        <begin position="49"/>
        <end position="114"/>
    </location>
</feature>
<feature type="compositionally biased region" description="Low complexity" evidence="1">
    <location>
        <begin position="76"/>
        <end position="85"/>
    </location>
</feature>
<feature type="compositionally biased region" description="Basic residues" evidence="1">
    <location>
        <begin position="382"/>
        <end position="393"/>
    </location>
</feature>
<feature type="compositionally biased region" description="Pro residues" evidence="1">
    <location>
        <begin position="62"/>
        <end position="75"/>
    </location>
</feature>
<name>A0ABN9TT57_9DINO</name>
<evidence type="ECO:0000313" key="2">
    <source>
        <dbReference type="EMBL" id="CAK0849395.1"/>
    </source>
</evidence>